<dbReference type="SUPFAM" id="SSF57716">
    <property type="entry name" value="Glucocorticoid receptor-like (DNA-binding domain)"/>
    <property type="match status" value="1"/>
</dbReference>
<protein>
    <recommendedName>
        <fullName evidence="5">DNA gyrase inhibitor YacG</fullName>
    </recommendedName>
</protein>
<dbReference type="Proteomes" id="UP000436522">
    <property type="component" value="Unassembled WGS sequence"/>
</dbReference>
<proteinExistence type="predicted"/>
<dbReference type="GO" id="GO:0006355">
    <property type="term" value="P:regulation of DNA-templated transcription"/>
    <property type="evidence" value="ECO:0007669"/>
    <property type="project" value="InterPro"/>
</dbReference>
<dbReference type="Gene3D" id="3.30.50.10">
    <property type="entry name" value="Erythroid Transcription Factor GATA-1, subunit A"/>
    <property type="match status" value="1"/>
</dbReference>
<dbReference type="InterPro" id="IPR005584">
    <property type="entry name" value="DNA_gyrase_inhibitor_YacG"/>
</dbReference>
<gene>
    <name evidence="3" type="ORF">So717_22520</name>
</gene>
<keyword evidence="4" id="KW-1185">Reference proteome</keyword>
<dbReference type="PANTHER" id="PTHR36150:SF1">
    <property type="entry name" value="DNA GYRASE INHIBITOR YACG"/>
    <property type="match status" value="1"/>
</dbReference>
<accession>A0A640VR52</accession>
<dbReference type="OrthoDB" id="9809663at2"/>
<dbReference type="GO" id="GO:0008270">
    <property type="term" value="F:zinc ion binding"/>
    <property type="evidence" value="ECO:0007669"/>
    <property type="project" value="InterPro"/>
</dbReference>
<keyword evidence="2" id="KW-0862">Zinc</keyword>
<dbReference type="Pfam" id="PF03884">
    <property type="entry name" value="YacG"/>
    <property type="match status" value="1"/>
</dbReference>
<organism evidence="3 4">
    <name type="scientific">Roseobacter cerasinus</name>
    <dbReference type="NCBI Taxonomy" id="2602289"/>
    <lineage>
        <taxon>Bacteria</taxon>
        <taxon>Pseudomonadati</taxon>
        <taxon>Pseudomonadota</taxon>
        <taxon>Alphaproteobacteria</taxon>
        <taxon>Rhodobacterales</taxon>
        <taxon>Roseobacteraceae</taxon>
        <taxon>Roseobacter</taxon>
    </lineage>
</organism>
<comment type="caution">
    <text evidence="3">The sequence shown here is derived from an EMBL/GenBank/DDBJ whole genome shotgun (WGS) entry which is preliminary data.</text>
</comment>
<dbReference type="InterPro" id="IPR013088">
    <property type="entry name" value="Znf_NHR/GATA"/>
</dbReference>
<evidence type="ECO:0000256" key="1">
    <source>
        <dbReference type="ARBA" id="ARBA00022723"/>
    </source>
</evidence>
<evidence type="ECO:0000256" key="2">
    <source>
        <dbReference type="ARBA" id="ARBA00022833"/>
    </source>
</evidence>
<dbReference type="EMBL" id="BLIV01000004">
    <property type="protein sequence ID" value="GFE50499.1"/>
    <property type="molecule type" value="Genomic_DNA"/>
</dbReference>
<evidence type="ECO:0008006" key="5">
    <source>
        <dbReference type="Google" id="ProtNLM"/>
    </source>
</evidence>
<dbReference type="RefSeq" id="WP_159977338.1">
    <property type="nucleotide sequence ID" value="NZ_BLIV01000004.1"/>
</dbReference>
<keyword evidence="1" id="KW-0479">Metal-binding</keyword>
<evidence type="ECO:0000313" key="3">
    <source>
        <dbReference type="EMBL" id="GFE50499.1"/>
    </source>
</evidence>
<name>A0A640VR52_9RHOB</name>
<dbReference type="AlphaFoldDB" id="A0A640VR52"/>
<dbReference type="PANTHER" id="PTHR36150">
    <property type="entry name" value="DNA GYRASE INHIBITOR YACG"/>
    <property type="match status" value="1"/>
</dbReference>
<evidence type="ECO:0000313" key="4">
    <source>
        <dbReference type="Proteomes" id="UP000436522"/>
    </source>
</evidence>
<reference evidence="3 4" key="1">
    <citation type="submission" date="2019-12" db="EMBL/GenBank/DDBJ databases">
        <title>Roseobacter cerasinus sp. nov., isolated from seawater around aquaculture.</title>
        <authorList>
            <person name="Muramatsu S."/>
            <person name="Takabe Y."/>
            <person name="Mori K."/>
            <person name="Takaichi S."/>
            <person name="Hanada S."/>
        </authorList>
    </citation>
    <scope>NUCLEOTIDE SEQUENCE [LARGE SCALE GENOMIC DNA]</scope>
    <source>
        <strain evidence="3 4">AI77</strain>
    </source>
</reference>
<sequence length="66" mass="7494">MSCPICGNDMLPEMRPFCSKRCADRDLARWFNGSYAVPSNNPEDIDALEEALDQAARDQQRPDKPH</sequence>